<dbReference type="SUPFAM" id="SSF52540">
    <property type="entry name" value="P-loop containing nucleoside triphosphate hydrolases"/>
    <property type="match status" value="1"/>
</dbReference>
<dbReference type="InterPro" id="IPR030393">
    <property type="entry name" value="G_ENGB_dom"/>
</dbReference>
<feature type="compositionally biased region" description="Polar residues" evidence="5">
    <location>
        <begin position="76"/>
        <end position="87"/>
    </location>
</feature>
<feature type="compositionally biased region" description="Basic and acidic residues" evidence="5">
    <location>
        <begin position="125"/>
        <end position="138"/>
    </location>
</feature>
<feature type="compositionally biased region" description="Basic residues" evidence="5">
    <location>
        <begin position="109"/>
        <end position="124"/>
    </location>
</feature>
<feature type="region of interest" description="Disordered" evidence="5">
    <location>
        <begin position="102"/>
        <end position="172"/>
    </location>
</feature>
<evidence type="ECO:0000256" key="4">
    <source>
        <dbReference type="ARBA" id="ARBA00023134"/>
    </source>
</evidence>
<dbReference type="AlphaFoldDB" id="A0AAD3D2Y6"/>
<dbReference type="PROSITE" id="PS51706">
    <property type="entry name" value="G_ENGB"/>
    <property type="match status" value="1"/>
</dbReference>
<keyword evidence="3" id="KW-0460">Magnesium</keyword>
<dbReference type="Proteomes" id="UP001054902">
    <property type="component" value="Unassembled WGS sequence"/>
</dbReference>
<evidence type="ECO:0000256" key="5">
    <source>
        <dbReference type="SAM" id="MobiDB-lite"/>
    </source>
</evidence>
<keyword evidence="4" id="KW-0342">GTP-binding</keyword>
<feature type="region of interest" description="Disordered" evidence="5">
    <location>
        <begin position="52"/>
        <end position="90"/>
    </location>
</feature>
<organism evidence="7 8">
    <name type="scientific">Chaetoceros tenuissimus</name>
    <dbReference type="NCBI Taxonomy" id="426638"/>
    <lineage>
        <taxon>Eukaryota</taxon>
        <taxon>Sar</taxon>
        <taxon>Stramenopiles</taxon>
        <taxon>Ochrophyta</taxon>
        <taxon>Bacillariophyta</taxon>
        <taxon>Coscinodiscophyceae</taxon>
        <taxon>Chaetocerotophycidae</taxon>
        <taxon>Chaetocerotales</taxon>
        <taxon>Chaetocerotaceae</taxon>
        <taxon>Chaetoceros</taxon>
    </lineage>
</organism>
<dbReference type="Gene3D" id="3.40.50.300">
    <property type="entry name" value="P-loop containing nucleotide triphosphate hydrolases"/>
    <property type="match status" value="1"/>
</dbReference>
<evidence type="ECO:0000313" key="7">
    <source>
        <dbReference type="EMBL" id="GFH55770.1"/>
    </source>
</evidence>
<feature type="domain" description="EngB-type G" evidence="6">
    <location>
        <begin position="212"/>
        <end position="473"/>
    </location>
</feature>
<name>A0AAD3D2Y6_9STRA</name>
<protein>
    <recommendedName>
        <fullName evidence="6">EngB-type G domain-containing protein</fullName>
    </recommendedName>
</protein>
<dbReference type="PANTHER" id="PTHR11649:SF13">
    <property type="entry name" value="ENGB-TYPE G DOMAIN-CONTAINING PROTEIN"/>
    <property type="match status" value="1"/>
</dbReference>
<keyword evidence="8" id="KW-1185">Reference proteome</keyword>
<feature type="compositionally biased region" description="Basic and acidic residues" evidence="5">
    <location>
        <begin position="153"/>
        <end position="164"/>
    </location>
</feature>
<dbReference type="CDD" id="cd01876">
    <property type="entry name" value="YihA_EngB"/>
    <property type="match status" value="1"/>
</dbReference>
<dbReference type="GO" id="GO:0046872">
    <property type="term" value="F:metal ion binding"/>
    <property type="evidence" value="ECO:0007669"/>
    <property type="project" value="UniProtKB-KW"/>
</dbReference>
<dbReference type="GO" id="GO:0005525">
    <property type="term" value="F:GTP binding"/>
    <property type="evidence" value="ECO:0007669"/>
    <property type="project" value="UniProtKB-KW"/>
</dbReference>
<dbReference type="InterPro" id="IPR006073">
    <property type="entry name" value="GTP-bd"/>
</dbReference>
<proteinExistence type="predicted"/>
<keyword evidence="1" id="KW-0479">Metal-binding</keyword>
<comment type="caution">
    <text evidence="7">The sequence shown here is derived from an EMBL/GenBank/DDBJ whole genome shotgun (WGS) entry which is preliminary data.</text>
</comment>
<gene>
    <name evidence="7" type="ORF">CTEN210_12246</name>
</gene>
<reference evidence="7 8" key="1">
    <citation type="journal article" date="2021" name="Sci. Rep.">
        <title>The genome of the diatom Chaetoceros tenuissimus carries an ancient integrated fragment of an extant virus.</title>
        <authorList>
            <person name="Hongo Y."/>
            <person name="Kimura K."/>
            <person name="Takaki Y."/>
            <person name="Yoshida Y."/>
            <person name="Baba S."/>
            <person name="Kobayashi G."/>
            <person name="Nagasaki K."/>
            <person name="Hano T."/>
            <person name="Tomaru Y."/>
        </authorList>
    </citation>
    <scope>NUCLEOTIDE SEQUENCE [LARGE SCALE GENOMIC DNA]</scope>
    <source>
        <strain evidence="7 8">NIES-3715</strain>
    </source>
</reference>
<dbReference type="EMBL" id="BLLK01000051">
    <property type="protein sequence ID" value="GFH55770.1"/>
    <property type="molecule type" value="Genomic_DNA"/>
</dbReference>
<dbReference type="PANTHER" id="PTHR11649">
    <property type="entry name" value="MSS1/TRME-RELATED GTP-BINDING PROTEIN"/>
    <property type="match status" value="1"/>
</dbReference>
<evidence type="ECO:0000313" key="8">
    <source>
        <dbReference type="Proteomes" id="UP001054902"/>
    </source>
</evidence>
<evidence type="ECO:0000256" key="1">
    <source>
        <dbReference type="ARBA" id="ARBA00022723"/>
    </source>
</evidence>
<accession>A0AAD3D2Y6</accession>
<evidence type="ECO:0000259" key="6">
    <source>
        <dbReference type="PROSITE" id="PS51706"/>
    </source>
</evidence>
<dbReference type="Pfam" id="PF01926">
    <property type="entry name" value="MMR_HSR1"/>
    <property type="match status" value="1"/>
</dbReference>
<feature type="compositionally biased region" description="Low complexity" evidence="5">
    <location>
        <begin position="57"/>
        <end position="71"/>
    </location>
</feature>
<evidence type="ECO:0000256" key="2">
    <source>
        <dbReference type="ARBA" id="ARBA00022741"/>
    </source>
</evidence>
<evidence type="ECO:0000256" key="3">
    <source>
        <dbReference type="ARBA" id="ARBA00022842"/>
    </source>
</evidence>
<sequence>MAHRRTVNYIFSQQWNTKIRYHLQSSIQSTLQNHTRIRCLSSKIKDSWDIDIGNNPSSFNTSNKSSSFKSTKQNENDANTPTSNRSLFRSIPVHPSILEHIRNIGVGLKPKKTKPKKKPQRRSKFHDLLDENDEHAFFSDRGLNRKNRSGSKKTAENNSSKRDSNIFPPPPFSAQRIHGYDDVTDDGWNIKRLPVRILGSVETVEDRIPKFNTNVVALIGRSNVGKSTLLNALLYGNQFDGQEIENKKYKRGKTPIGTKIGKGIKAVVSNTPGETKCITFYQLASKFELKVKNEIEDELDSTEQNTISKKQSLILADLPGYGFAYASEDKAEEWKQLMKKFILNGGKSLKRLLFLVDARHGFKRTDFEFLEMLQDGLVKIAEATKDQPSSNNPRKQKKRLELPPIQVVLTKCDLVTQVDLARRVVQVREQLSDSLRREPSTLPVMLVSARAGLGFNNIRGNQARGGILELQKELAALCPKPK</sequence>
<keyword evidence="2" id="KW-0547">Nucleotide-binding</keyword>
<dbReference type="InterPro" id="IPR027417">
    <property type="entry name" value="P-loop_NTPase"/>
</dbReference>